<evidence type="ECO:0000256" key="1">
    <source>
        <dbReference type="SAM" id="Coils"/>
    </source>
</evidence>
<reference evidence="2" key="1">
    <citation type="submission" date="2013-11" db="EMBL/GenBank/DDBJ databases">
        <title>The Genome Sequence of Phytophthora parasitica CHvinca01.</title>
        <authorList>
            <consortium name="The Broad Institute Genomics Platform"/>
            <person name="Russ C."/>
            <person name="Tyler B."/>
            <person name="Panabieres F."/>
            <person name="Shan W."/>
            <person name="Tripathy S."/>
            <person name="Grunwald N."/>
            <person name="Machado M."/>
            <person name="Johnson C.S."/>
            <person name="Arredondo F."/>
            <person name="Hong C."/>
            <person name="Coffey M."/>
            <person name="Young S.K."/>
            <person name="Zeng Q."/>
            <person name="Gargeya S."/>
            <person name="Fitzgerald M."/>
            <person name="Abouelleil A."/>
            <person name="Alvarado L."/>
            <person name="Chapman S.B."/>
            <person name="Gainer-Dewar J."/>
            <person name="Goldberg J."/>
            <person name="Griggs A."/>
            <person name="Gujja S."/>
            <person name="Hansen M."/>
            <person name="Howarth C."/>
            <person name="Imamovic A."/>
            <person name="Ireland A."/>
            <person name="Larimer J."/>
            <person name="McCowan C."/>
            <person name="Murphy C."/>
            <person name="Pearson M."/>
            <person name="Poon T.W."/>
            <person name="Priest M."/>
            <person name="Roberts A."/>
            <person name="Saif S."/>
            <person name="Shea T."/>
            <person name="Sykes S."/>
            <person name="Wortman J."/>
            <person name="Nusbaum C."/>
            <person name="Birren B."/>
        </authorList>
    </citation>
    <scope>NUCLEOTIDE SEQUENCE [LARGE SCALE GENOMIC DNA]</scope>
    <source>
        <strain evidence="2">CHvinca01</strain>
    </source>
</reference>
<keyword evidence="1" id="KW-0175">Coiled coil</keyword>
<accession>W2KSM5</accession>
<dbReference type="EMBL" id="KI680873">
    <property type="protein sequence ID" value="ETL88168.1"/>
    <property type="molecule type" value="Genomic_DNA"/>
</dbReference>
<gene>
    <name evidence="2" type="ORF">L917_12715</name>
</gene>
<protein>
    <recommendedName>
        <fullName evidence="3">M96 mating-specific protein family</fullName>
    </recommendedName>
</protein>
<dbReference type="AlphaFoldDB" id="W2KSM5"/>
<proteinExistence type="predicted"/>
<feature type="coiled-coil region" evidence="1">
    <location>
        <begin position="50"/>
        <end position="84"/>
    </location>
</feature>
<organism evidence="2">
    <name type="scientific">Phytophthora nicotianae</name>
    <name type="common">Potato buckeye rot agent</name>
    <name type="synonym">Phytophthora parasitica</name>
    <dbReference type="NCBI Taxonomy" id="4792"/>
    <lineage>
        <taxon>Eukaryota</taxon>
        <taxon>Sar</taxon>
        <taxon>Stramenopiles</taxon>
        <taxon>Oomycota</taxon>
        <taxon>Peronosporomycetes</taxon>
        <taxon>Peronosporales</taxon>
        <taxon>Peronosporaceae</taxon>
        <taxon>Phytophthora</taxon>
    </lineage>
</organism>
<evidence type="ECO:0008006" key="3">
    <source>
        <dbReference type="Google" id="ProtNLM"/>
    </source>
</evidence>
<dbReference type="PANTHER" id="PTHR35796:SF3">
    <property type="entry name" value="BHLH DOMAIN-CONTAINING PROTEIN"/>
    <property type="match status" value="1"/>
</dbReference>
<dbReference type="PANTHER" id="PTHR35796">
    <property type="entry name" value="HYPOTHETICAL CYTOSOLIC PROTEIN"/>
    <property type="match status" value="1"/>
</dbReference>
<evidence type="ECO:0000313" key="2">
    <source>
        <dbReference type="EMBL" id="ETL88168.1"/>
    </source>
</evidence>
<dbReference type="VEuPathDB" id="FungiDB:PPTG_03308"/>
<sequence>MDLVEDDQVLEAALSLVEAWEQGEVSAKQPVTVAKKTAKKKRNYNPNRAREEQRKELLALREELPALEKRLKMLHLEMENMNIRAMSVGKQETINLWRKMALYQRQTRLSAEEENKRLRELIREHNEVTNRSIQHILSSKQGHVEVRVTIILKDSIYFNTIFLILDDPDAWPCRRQYPVPLGSNDNYLFKDMAGTIDFVQRQVLRVLALDTNSGTETDVTLFPSAKNAHPRLFADKILPYSVELTGDVAWQYFAHSFRRPTTRFYYHTETNQSSGLVHDDTIVESFGEEHRFGKVLFDFKVKQIVRRYVAAGRVVIAWRALLSPEAFKGESLSGIQFEEKGALVIEPFQTDSNSACVVHTWQMITPDITDNATKSGRTKLVQDMTEFLLQGCRPERAVESLERALRAQSMQMEATMMPVVQ</sequence>
<dbReference type="Proteomes" id="UP000054423">
    <property type="component" value="Unassembled WGS sequence"/>
</dbReference>
<name>W2KSM5_PHYNI</name>
<dbReference type="OrthoDB" id="126400at2759"/>